<feature type="transmembrane region" description="Helical" evidence="13">
    <location>
        <begin position="146"/>
        <end position="170"/>
    </location>
</feature>
<comment type="caution">
    <text evidence="15">The sequence shown here is derived from an EMBL/GenBank/DDBJ whole genome shotgun (WGS) entry which is preliminary data.</text>
</comment>
<proteinExistence type="predicted"/>
<evidence type="ECO:0000256" key="8">
    <source>
        <dbReference type="ARBA" id="ARBA00022777"/>
    </source>
</evidence>
<keyword evidence="10 13" id="KW-1133">Transmembrane helix</keyword>
<evidence type="ECO:0000256" key="2">
    <source>
        <dbReference type="ARBA" id="ARBA00004141"/>
    </source>
</evidence>
<keyword evidence="6 13" id="KW-0812">Transmembrane</keyword>
<dbReference type="SUPFAM" id="SSF55874">
    <property type="entry name" value="ATPase domain of HSP90 chaperone/DNA topoisomerase II/histidine kinase"/>
    <property type="match status" value="1"/>
</dbReference>
<comment type="subcellular location">
    <subcellularLocation>
        <location evidence="2">Membrane</location>
        <topology evidence="2">Multi-pass membrane protein</topology>
    </subcellularLocation>
</comment>
<reference evidence="15 16" key="1">
    <citation type="submission" date="2020-03" db="EMBL/GenBank/DDBJ databases">
        <authorList>
            <person name="Wang L."/>
            <person name="He N."/>
            <person name="Li Y."/>
            <person name="Fang Y."/>
            <person name="Zhang F."/>
        </authorList>
    </citation>
    <scope>NUCLEOTIDE SEQUENCE [LARGE SCALE GENOMIC DNA]</scope>
    <source>
        <strain evidence="16">hsmgli-8</strain>
    </source>
</reference>
<keyword evidence="16" id="KW-1185">Reference proteome</keyword>
<dbReference type="Pfam" id="PF00512">
    <property type="entry name" value="HisKA"/>
    <property type="match status" value="1"/>
</dbReference>
<evidence type="ECO:0000256" key="10">
    <source>
        <dbReference type="ARBA" id="ARBA00022989"/>
    </source>
</evidence>
<gene>
    <name evidence="15" type="ORF">HBH25_09480</name>
</gene>
<evidence type="ECO:0000256" key="4">
    <source>
        <dbReference type="ARBA" id="ARBA00022553"/>
    </source>
</evidence>
<dbReference type="PROSITE" id="PS50109">
    <property type="entry name" value="HIS_KIN"/>
    <property type="match status" value="1"/>
</dbReference>
<evidence type="ECO:0000256" key="3">
    <source>
        <dbReference type="ARBA" id="ARBA00012438"/>
    </source>
</evidence>
<evidence type="ECO:0000256" key="9">
    <source>
        <dbReference type="ARBA" id="ARBA00022840"/>
    </source>
</evidence>
<accession>A0ABX0YCL0</accession>
<feature type="transmembrane region" description="Helical" evidence="13">
    <location>
        <begin position="6"/>
        <end position="27"/>
    </location>
</feature>
<keyword evidence="8" id="KW-0418">Kinase</keyword>
<dbReference type="InterPro" id="IPR003594">
    <property type="entry name" value="HATPase_dom"/>
</dbReference>
<dbReference type="CDD" id="cd00075">
    <property type="entry name" value="HATPase"/>
    <property type="match status" value="1"/>
</dbReference>
<dbReference type="Pfam" id="PF08521">
    <property type="entry name" value="2CSK_N"/>
    <property type="match status" value="1"/>
</dbReference>
<dbReference type="InterPro" id="IPR005467">
    <property type="entry name" value="His_kinase_dom"/>
</dbReference>
<dbReference type="InterPro" id="IPR036890">
    <property type="entry name" value="HATPase_C_sf"/>
</dbReference>
<keyword evidence="4" id="KW-0597">Phosphoprotein</keyword>
<evidence type="ECO:0000256" key="6">
    <source>
        <dbReference type="ARBA" id="ARBA00022692"/>
    </source>
</evidence>
<evidence type="ECO:0000256" key="1">
    <source>
        <dbReference type="ARBA" id="ARBA00000085"/>
    </source>
</evidence>
<keyword evidence="12 13" id="KW-0472">Membrane</keyword>
<dbReference type="InterPro" id="IPR004358">
    <property type="entry name" value="Sig_transdc_His_kin-like_C"/>
</dbReference>
<dbReference type="Proteomes" id="UP000746535">
    <property type="component" value="Unassembled WGS sequence"/>
</dbReference>
<evidence type="ECO:0000256" key="13">
    <source>
        <dbReference type="SAM" id="Phobius"/>
    </source>
</evidence>
<name>A0ABX0YCL0_9PSED</name>
<dbReference type="EC" id="2.7.13.3" evidence="3"/>
<dbReference type="InterPro" id="IPR050428">
    <property type="entry name" value="TCS_sensor_his_kinase"/>
</dbReference>
<dbReference type="SMART" id="SM00388">
    <property type="entry name" value="HisKA"/>
    <property type="match status" value="1"/>
</dbReference>
<dbReference type="Gene3D" id="1.10.287.130">
    <property type="match status" value="1"/>
</dbReference>
<evidence type="ECO:0000313" key="15">
    <source>
        <dbReference type="EMBL" id="NJP01096.1"/>
    </source>
</evidence>
<keyword evidence="5" id="KW-0808">Transferase</keyword>
<keyword evidence="7" id="KW-0547">Nucleotide-binding</keyword>
<dbReference type="RefSeq" id="WP_168083669.1">
    <property type="nucleotide sequence ID" value="NZ_JAAVJI010000004.1"/>
</dbReference>
<evidence type="ECO:0000256" key="5">
    <source>
        <dbReference type="ARBA" id="ARBA00022679"/>
    </source>
</evidence>
<keyword evidence="9" id="KW-0067">ATP-binding</keyword>
<sequence>MSLRLRLILILGAAFVVIWALAAAWMFRDLRGQMMFSLDQRLVASARMVAGLVQQLPQPLIGHDGARISADQASIPDGMACKVSSLRGEILAASHQGIEANLGEDGGGFQDQVIDGEQWRSFTLRHGDVRITTADRHQEREALNGAVLLAASLPVMMALFGSLGVLWLGVGQGLAPLNRIRDALTQRSPEALEPLVITPLPSELRPLVHTQNQLLQRMGQAIERERRLTDDAAHELRSPLTAIKTHLQVASMTQGAAHDLALANAEAGADRLHHTLEQLLLLARVEGRLAFEANNGCAVAEVTRLALNDTAGGDPRRIETELEEGAAEAPLGVPLTLAVAALRNLLDNALHHGASDLGVHLHVHQDGQHALFRIRDHGPGLAEGTLGHVTERFWRSETSQGCGLGLAIVDAIVQRCQGQLAFKALPDGLQVDLRLPLEAGHGRPHGALG</sequence>
<dbReference type="SUPFAM" id="SSF47384">
    <property type="entry name" value="Homodimeric domain of signal transducing histidine kinase"/>
    <property type="match status" value="1"/>
</dbReference>
<evidence type="ECO:0000313" key="16">
    <source>
        <dbReference type="Proteomes" id="UP000746535"/>
    </source>
</evidence>
<comment type="catalytic activity">
    <reaction evidence="1">
        <text>ATP + protein L-histidine = ADP + protein N-phospho-L-histidine.</text>
        <dbReference type="EC" id="2.7.13.3"/>
    </reaction>
</comment>
<feature type="domain" description="Histidine kinase" evidence="14">
    <location>
        <begin position="231"/>
        <end position="439"/>
    </location>
</feature>
<dbReference type="SMART" id="SM00387">
    <property type="entry name" value="HATPase_c"/>
    <property type="match status" value="1"/>
</dbReference>
<dbReference type="PANTHER" id="PTHR45436:SF14">
    <property type="entry name" value="SENSOR PROTEIN QSEC"/>
    <property type="match status" value="1"/>
</dbReference>
<dbReference type="Pfam" id="PF02518">
    <property type="entry name" value="HATPase_c"/>
    <property type="match status" value="1"/>
</dbReference>
<dbReference type="InterPro" id="IPR013727">
    <property type="entry name" value="2CSK_N"/>
</dbReference>
<dbReference type="CDD" id="cd00082">
    <property type="entry name" value="HisKA"/>
    <property type="match status" value="1"/>
</dbReference>
<evidence type="ECO:0000256" key="12">
    <source>
        <dbReference type="ARBA" id="ARBA00023136"/>
    </source>
</evidence>
<evidence type="ECO:0000256" key="11">
    <source>
        <dbReference type="ARBA" id="ARBA00023012"/>
    </source>
</evidence>
<dbReference type="InterPro" id="IPR003661">
    <property type="entry name" value="HisK_dim/P_dom"/>
</dbReference>
<protein>
    <recommendedName>
        <fullName evidence="3">histidine kinase</fullName>
        <ecNumber evidence="3">2.7.13.3</ecNumber>
    </recommendedName>
</protein>
<evidence type="ECO:0000256" key="7">
    <source>
        <dbReference type="ARBA" id="ARBA00022741"/>
    </source>
</evidence>
<organism evidence="15 16">
    <name type="scientific">Pseudomonas quercus</name>
    <dbReference type="NCBI Taxonomy" id="2722792"/>
    <lineage>
        <taxon>Bacteria</taxon>
        <taxon>Pseudomonadati</taxon>
        <taxon>Pseudomonadota</taxon>
        <taxon>Gammaproteobacteria</taxon>
        <taxon>Pseudomonadales</taxon>
        <taxon>Pseudomonadaceae</taxon>
        <taxon>Pseudomonas</taxon>
    </lineage>
</organism>
<dbReference type="InterPro" id="IPR036097">
    <property type="entry name" value="HisK_dim/P_sf"/>
</dbReference>
<evidence type="ECO:0000259" key="14">
    <source>
        <dbReference type="PROSITE" id="PS50109"/>
    </source>
</evidence>
<dbReference type="EMBL" id="JAAVJI010000004">
    <property type="protein sequence ID" value="NJP01096.1"/>
    <property type="molecule type" value="Genomic_DNA"/>
</dbReference>
<dbReference type="PRINTS" id="PR00344">
    <property type="entry name" value="BCTRLSENSOR"/>
</dbReference>
<keyword evidence="11" id="KW-0902">Two-component regulatory system</keyword>
<dbReference type="Gene3D" id="3.30.565.10">
    <property type="entry name" value="Histidine kinase-like ATPase, C-terminal domain"/>
    <property type="match status" value="1"/>
</dbReference>
<dbReference type="PANTHER" id="PTHR45436">
    <property type="entry name" value="SENSOR HISTIDINE KINASE YKOH"/>
    <property type="match status" value="1"/>
</dbReference>